<keyword evidence="2" id="KW-1185">Reference proteome</keyword>
<reference evidence="1 2" key="1">
    <citation type="journal article" date="2023" name="ISME J.">
        <title>Cultivation and genomic characterization of novel and ubiquitous marine nitrite-oxidizing bacteria from the Nitrospirales.</title>
        <authorList>
            <person name="Mueller A.J."/>
            <person name="Daebeler A."/>
            <person name="Herbold C.W."/>
            <person name="Kirkegaard R.H."/>
            <person name="Daims H."/>
        </authorList>
    </citation>
    <scope>NUCLEOTIDE SEQUENCE [LARGE SCALE GENOMIC DNA]</scope>
    <source>
        <strain evidence="1 2">EB</strain>
    </source>
</reference>
<comment type="caution">
    <text evidence="1">The sequence shown here is derived from an EMBL/GenBank/DDBJ whole genome shotgun (WGS) entry which is preliminary data.</text>
</comment>
<dbReference type="InterPro" id="IPR056908">
    <property type="entry name" value="Gp80-like"/>
</dbReference>
<dbReference type="RefSeq" id="WP_313831207.1">
    <property type="nucleotide sequence ID" value="NZ_JAQOUE010000001.1"/>
</dbReference>
<name>A0ABU3K379_9BACT</name>
<sequence>MFKEKLLAMPIEKQNALPYPELCALRSGAFTEHVEAMAVPQALKEWAALMQARIDGGVKVHHVVYKSWLVALMVVRYGEAIDHWPSAFSEDDVRRAKQWMEGKTPYGVSYPGQEGVSGIKMLGLLLAVVGGLLALWQDPAWAVLALPVLGSAMTNYLENKLADHVFRTSSFTKPTVLGHALFTAAPGETGGGTEVSGGSYARVDLPPLNTNWNATQGGTSGDSSGTGGLTDNAVDITFPAPSANWGTITHFAIFDATTAGNMLIYGALGTSKTVNDGDPAPKFPAGDLDITFA</sequence>
<proteinExistence type="predicted"/>
<dbReference type="Pfam" id="PF23140">
    <property type="entry name" value="Gp80"/>
    <property type="match status" value="1"/>
</dbReference>
<evidence type="ECO:0000313" key="2">
    <source>
        <dbReference type="Proteomes" id="UP001250932"/>
    </source>
</evidence>
<gene>
    <name evidence="1" type="ORF">PPG34_00715</name>
</gene>
<protein>
    <submittedName>
        <fullName evidence="1">Uncharacterized protein</fullName>
    </submittedName>
</protein>
<organism evidence="1 2">
    <name type="scientific">Candidatus Nitronereus thalassa</name>
    <dbReference type="NCBI Taxonomy" id="3020898"/>
    <lineage>
        <taxon>Bacteria</taxon>
        <taxon>Pseudomonadati</taxon>
        <taxon>Nitrospirota</taxon>
        <taxon>Nitrospiria</taxon>
        <taxon>Nitrospirales</taxon>
        <taxon>Nitrospiraceae</taxon>
        <taxon>Candidatus Nitronereus</taxon>
    </lineage>
</organism>
<accession>A0ABU3K379</accession>
<dbReference type="EMBL" id="JAQOUE010000001">
    <property type="protein sequence ID" value="MDT7040848.1"/>
    <property type="molecule type" value="Genomic_DNA"/>
</dbReference>
<dbReference type="Proteomes" id="UP001250932">
    <property type="component" value="Unassembled WGS sequence"/>
</dbReference>
<evidence type="ECO:0000313" key="1">
    <source>
        <dbReference type="EMBL" id="MDT7040848.1"/>
    </source>
</evidence>